<gene>
    <name evidence="5" type="ORF">Fot_23504</name>
</gene>
<keyword evidence="2" id="KW-0645">Protease</keyword>
<dbReference type="GO" id="GO:0006508">
    <property type="term" value="P:proteolysis"/>
    <property type="evidence" value="ECO:0007669"/>
    <property type="project" value="UniProtKB-KW"/>
</dbReference>
<evidence type="ECO:0000313" key="5">
    <source>
        <dbReference type="EMBL" id="KAL2530903.1"/>
    </source>
</evidence>
<evidence type="ECO:0000256" key="2">
    <source>
        <dbReference type="ARBA" id="ARBA00022670"/>
    </source>
</evidence>
<proteinExistence type="inferred from homology"/>
<dbReference type="SUPFAM" id="SSF54001">
    <property type="entry name" value="Cysteine proteinases"/>
    <property type="match status" value="1"/>
</dbReference>
<dbReference type="EMBL" id="JBFOLJ010000006">
    <property type="protein sequence ID" value="KAL2530903.1"/>
    <property type="molecule type" value="Genomic_DNA"/>
</dbReference>
<protein>
    <submittedName>
        <fullName evidence="5">Papain-like cysteine peptidase superfamily</fullName>
    </submittedName>
</protein>
<dbReference type="InterPro" id="IPR038765">
    <property type="entry name" value="Papain-like_cys_pep_sf"/>
</dbReference>
<comment type="similarity">
    <text evidence="1">Belongs to the peptidase C48 family.</text>
</comment>
<reference evidence="6" key="1">
    <citation type="submission" date="2024-07" db="EMBL/GenBank/DDBJ databases">
        <title>Two chromosome-level genome assemblies of Korean endemic species Abeliophyllum distichum and Forsythia ovata (Oleaceae).</title>
        <authorList>
            <person name="Jang H."/>
        </authorList>
    </citation>
    <scope>NUCLEOTIDE SEQUENCE [LARGE SCALE GENOMIC DNA]</scope>
</reference>
<name>A0ABD1V1R5_9LAMI</name>
<evidence type="ECO:0000313" key="6">
    <source>
        <dbReference type="Proteomes" id="UP001604277"/>
    </source>
</evidence>
<keyword evidence="3" id="KW-0378">Hydrolase</keyword>
<evidence type="ECO:0000256" key="1">
    <source>
        <dbReference type="ARBA" id="ARBA00005234"/>
    </source>
</evidence>
<organism evidence="5 6">
    <name type="scientific">Forsythia ovata</name>
    <dbReference type="NCBI Taxonomy" id="205694"/>
    <lineage>
        <taxon>Eukaryota</taxon>
        <taxon>Viridiplantae</taxon>
        <taxon>Streptophyta</taxon>
        <taxon>Embryophyta</taxon>
        <taxon>Tracheophyta</taxon>
        <taxon>Spermatophyta</taxon>
        <taxon>Magnoliopsida</taxon>
        <taxon>eudicotyledons</taxon>
        <taxon>Gunneridae</taxon>
        <taxon>Pentapetalae</taxon>
        <taxon>asterids</taxon>
        <taxon>lamiids</taxon>
        <taxon>Lamiales</taxon>
        <taxon>Oleaceae</taxon>
        <taxon>Forsythieae</taxon>
        <taxon>Forsythia</taxon>
    </lineage>
</organism>
<comment type="caution">
    <text evidence="5">The sequence shown here is derived from an EMBL/GenBank/DDBJ whole genome shotgun (WGS) entry which is preliminary data.</text>
</comment>
<dbReference type="InterPro" id="IPR003653">
    <property type="entry name" value="Peptidase_C48_C"/>
</dbReference>
<evidence type="ECO:0000256" key="3">
    <source>
        <dbReference type="ARBA" id="ARBA00022801"/>
    </source>
</evidence>
<dbReference type="Proteomes" id="UP001604277">
    <property type="component" value="Unassembled WGS sequence"/>
</dbReference>
<dbReference type="Pfam" id="PF02902">
    <property type="entry name" value="Peptidase_C48"/>
    <property type="match status" value="1"/>
</dbReference>
<evidence type="ECO:0000259" key="4">
    <source>
        <dbReference type="Pfam" id="PF02902"/>
    </source>
</evidence>
<dbReference type="AlphaFoldDB" id="A0ABD1V1R5"/>
<keyword evidence="6" id="KW-1185">Reference proteome</keyword>
<accession>A0ABD1V1R5</accession>
<dbReference type="GO" id="GO:0008233">
    <property type="term" value="F:peptidase activity"/>
    <property type="evidence" value="ECO:0007669"/>
    <property type="project" value="UniProtKB-KW"/>
</dbReference>
<sequence>MEHEQLWRLFKTVGMILWRKEQETNDKVGNEINASVAISLLDDEIVFSEEDFRHMDEPAEKNRCRAQKRPAKVKRMNGKFGADSNSVDKLSPLIVYTSGHNNRFNYNWEEVDHVFIPVFMDKKAHWILVDLDMSNLHLDVYNSSFKTIRDVAVLDVVEPLRQMILHIICHSKVLTRDIPVCQSHCARIFHIKQMGE</sequence>
<feature type="domain" description="Ubiquitin-like protease family profile" evidence="4">
    <location>
        <begin position="99"/>
        <end position="168"/>
    </location>
</feature>
<dbReference type="Gene3D" id="3.40.395.10">
    <property type="entry name" value="Adenoviral Proteinase, Chain A"/>
    <property type="match status" value="1"/>
</dbReference>